<dbReference type="AlphaFoldDB" id="A0A9P4USV3"/>
<accession>A0A9P4USV3</accession>
<protein>
    <submittedName>
        <fullName evidence="8">Uncharacterized protein</fullName>
    </submittedName>
</protein>
<feature type="transmembrane region" description="Helical" evidence="7">
    <location>
        <begin position="249"/>
        <end position="271"/>
    </location>
</feature>
<dbReference type="OrthoDB" id="5290825at2759"/>
<reference evidence="8" key="1">
    <citation type="journal article" date="2020" name="Stud. Mycol.">
        <title>101 Dothideomycetes genomes: a test case for predicting lifestyles and emergence of pathogens.</title>
        <authorList>
            <person name="Haridas S."/>
            <person name="Albert R."/>
            <person name="Binder M."/>
            <person name="Bloem J."/>
            <person name="Labutti K."/>
            <person name="Salamov A."/>
            <person name="Andreopoulos B."/>
            <person name="Baker S."/>
            <person name="Barry K."/>
            <person name="Bills G."/>
            <person name="Bluhm B."/>
            <person name="Cannon C."/>
            <person name="Castanera R."/>
            <person name="Culley D."/>
            <person name="Daum C."/>
            <person name="Ezra D."/>
            <person name="Gonzalez J."/>
            <person name="Henrissat B."/>
            <person name="Kuo A."/>
            <person name="Liang C."/>
            <person name="Lipzen A."/>
            <person name="Lutzoni F."/>
            <person name="Magnuson J."/>
            <person name="Mondo S."/>
            <person name="Nolan M."/>
            <person name="Ohm R."/>
            <person name="Pangilinan J."/>
            <person name="Park H.-J."/>
            <person name="Ramirez L."/>
            <person name="Alfaro M."/>
            <person name="Sun H."/>
            <person name="Tritt A."/>
            <person name="Yoshinaga Y."/>
            <person name="Zwiers L.-H."/>
            <person name="Turgeon B."/>
            <person name="Goodwin S."/>
            <person name="Spatafora J."/>
            <person name="Crous P."/>
            <person name="Grigoriev I."/>
        </authorList>
    </citation>
    <scope>NUCLEOTIDE SEQUENCE</scope>
    <source>
        <strain evidence="8">CBS 125425</strain>
    </source>
</reference>
<keyword evidence="5 7" id="KW-1133">Transmembrane helix</keyword>
<organism evidence="8 9">
    <name type="scientific">Polyplosphaeria fusca</name>
    <dbReference type="NCBI Taxonomy" id="682080"/>
    <lineage>
        <taxon>Eukaryota</taxon>
        <taxon>Fungi</taxon>
        <taxon>Dikarya</taxon>
        <taxon>Ascomycota</taxon>
        <taxon>Pezizomycotina</taxon>
        <taxon>Dothideomycetes</taxon>
        <taxon>Pleosporomycetidae</taxon>
        <taxon>Pleosporales</taxon>
        <taxon>Tetraplosphaeriaceae</taxon>
        <taxon>Polyplosphaeria</taxon>
    </lineage>
</organism>
<dbReference type="GO" id="GO:0016020">
    <property type="term" value="C:membrane"/>
    <property type="evidence" value="ECO:0007669"/>
    <property type="project" value="UniProtKB-SubCell"/>
</dbReference>
<feature type="transmembrane region" description="Helical" evidence="7">
    <location>
        <begin position="107"/>
        <end position="126"/>
    </location>
</feature>
<dbReference type="PROSITE" id="PS00217">
    <property type="entry name" value="SUGAR_TRANSPORT_2"/>
    <property type="match status" value="1"/>
</dbReference>
<dbReference type="InterPro" id="IPR005828">
    <property type="entry name" value="MFS_sugar_transport-like"/>
</dbReference>
<dbReference type="Proteomes" id="UP000799444">
    <property type="component" value="Unassembled WGS sequence"/>
</dbReference>
<keyword evidence="9" id="KW-1185">Reference proteome</keyword>
<evidence type="ECO:0000256" key="6">
    <source>
        <dbReference type="ARBA" id="ARBA00023136"/>
    </source>
</evidence>
<dbReference type="Pfam" id="PF00083">
    <property type="entry name" value="Sugar_tr"/>
    <property type="match status" value="2"/>
</dbReference>
<dbReference type="InterPro" id="IPR005829">
    <property type="entry name" value="Sugar_transporter_CS"/>
</dbReference>
<comment type="similarity">
    <text evidence="2">Belongs to the major facilitator superfamily. Sugar transporter (TC 2.A.1.1) family.</text>
</comment>
<evidence type="ECO:0000256" key="7">
    <source>
        <dbReference type="SAM" id="Phobius"/>
    </source>
</evidence>
<evidence type="ECO:0000256" key="1">
    <source>
        <dbReference type="ARBA" id="ARBA00004141"/>
    </source>
</evidence>
<evidence type="ECO:0000256" key="4">
    <source>
        <dbReference type="ARBA" id="ARBA00022692"/>
    </source>
</evidence>
<dbReference type="Gene3D" id="1.20.1250.20">
    <property type="entry name" value="MFS general substrate transporter like domains"/>
    <property type="match status" value="2"/>
</dbReference>
<comment type="subcellular location">
    <subcellularLocation>
        <location evidence="1">Membrane</location>
        <topology evidence="1">Multi-pass membrane protein</topology>
    </subcellularLocation>
</comment>
<comment type="caution">
    <text evidence="8">The sequence shown here is derived from an EMBL/GenBank/DDBJ whole genome shotgun (WGS) entry which is preliminary data.</text>
</comment>
<dbReference type="InterPro" id="IPR036259">
    <property type="entry name" value="MFS_trans_sf"/>
</dbReference>
<evidence type="ECO:0000256" key="5">
    <source>
        <dbReference type="ARBA" id="ARBA00022989"/>
    </source>
</evidence>
<dbReference type="EMBL" id="ML996351">
    <property type="protein sequence ID" value="KAF2727152.1"/>
    <property type="molecule type" value="Genomic_DNA"/>
</dbReference>
<evidence type="ECO:0000313" key="8">
    <source>
        <dbReference type="EMBL" id="KAF2727152.1"/>
    </source>
</evidence>
<dbReference type="PANTHER" id="PTHR48020:SF14">
    <property type="entry name" value="SUGAR TRANSPORTER, PUTATIVE-RELATED"/>
    <property type="match status" value="1"/>
</dbReference>
<feature type="transmembrane region" description="Helical" evidence="7">
    <location>
        <begin position="146"/>
        <end position="169"/>
    </location>
</feature>
<gene>
    <name evidence="8" type="ORF">EJ04DRAFT_570632</name>
</gene>
<feature type="transmembrane region" description="Helical" evidence="7">
    <location>
        <begin position="25"/>
        <end position="43"/>
    </location>
</feature>
<feature type="transmembrane region" description="Helical" evidence="7">
    <location>
        <begin position="283"/>
        <end position="301"/>
    </location>
</feature>
<dbReference type="SUPFAM" id="SSF103473">
    <property type="entry name" value="MFS general substrate transporter"/>
    <property type="match status" value="2"/>
</dbReference>
<name>A0A9P4USV3_9PLEO</name>
<evidence type="ECO:0000256" key="2">
    <source>
        <dbReference type="ARBA" id="ARBA00010992"/>
    </source>
</evidence>
<dbReference type="InterPro" id="IPR050814">
    <property type="entry name" value="Myo-inositol_Transporter"/>
</dbReference>
<evidence type="ECO:0000256" key="3">
    <source>
        <dbReference type="ARBA" id="ARBA00022448"/>
    </source>
</evidence>
<dbReference type="PANTHER" id="PTHR48020">
    <property type="entry name" value="PROTON MYO-INOSITOL COTRANSPORTER"/>
    <property type="match status" value="1"/>
</dbReference>
<keyword evidence="4 7" id="KW-0812">Transmembrane</keyword>
<keyword evidence="3" id="KW-0813">Transport</keyword>
<keyword evidence="6 7" id="KW-0472">Membrane</keyword>
<dbReference type="GO" id="GO:0022857">
    <property type="term" value="F:transmembrane transporter activity"/>
    <property type="evidence" value="ECO:0007669"/>
    <property type="project" value="InterPro"/>
</dbReference>
<sequence length="309" mass="34566">MAELDDAEKTALREETTHRWKLPKILYYTIILNSIAAVIQGWYQTGSNGANLTFFKEFGIPDSGPECEAAGTCSNNGWIIGFVNSCPHVAIAFFIGDSLWLVVSRDWVTMCGQGVMGILLGIGMGLEEVTVPVYSAENTPANVRGGLVMSWQVWTAFGTFLGTCANLAVMNTGAIAWRLQLGSAFIPAVSLVLDIYFCPESPRWLMSKKRYAKAYQSFLRLRNTPIQAARDLYYTHALLTQEDVLIERYVGMSWAVATNNFWVSVLSLTLSTMLRDFKPQGMFGFYAGLNLVAFFMIWLWLPEIKQRTL</sequence>
<evidence type="ECO:0000313" key="9">
    <source>
        <dbReference type="Proteomes" id="UP000799444"/>
    </source>
</evidence>
<proteinExistence type="inferred from homology"/>
<feature type="transmembrane region" description="Helical" evidence="7">
    <location>
        <begin position="78"/>
        <end position="95"/>
    </location>
</feature>